<comment type="cofactor">
    <cofactor evidence="10">
        <name>Mg(2+)</name>
        <dbReference type="ChEBI" id="CHEBI:18420"/>
    </cofactor>
</comment>
<feature type="binding site" evidence="10">
    <location>
        <position position="9"/>
    </location>
    <ligand>
        <name>substrate</name>
    </ligand>
</feature>
<dbReference type="SUPFAM" id="SSF53613">
    <property type="entry name" value="Ribokinase-like"/>
    <property type="match status" value="1"/>
</dbReference>
<dbReference type="NCBIfam" id="NF004398">
    <property type="entry name" value="PRK05756.1"/>
    <property type="match status" value="1"/>
</dbReference>
<evidence type="ECO:0000256" key="4">
    <source>
        <dbReference type="ARBA" id="ARBA00022741"/>
    </source>
</evidence>
<comment type="pathway">
    <text evidence="1 10">Cofactor metabolism; pyridoxal 5'-phosphate salvage; pyridoxal 5'-phosphate from pyridoxal: step 1/1.</text>
</comment>
<evidence type="ECO:0000256" key="9">
    <source>
        <dbReference type="ARBA" id="ARBA00061702"/>
    </source>
</evidence>
<accession>A0A090INZ7</accession>
<feature type="domain" description="Pyridoxamine kinase/Phosphomethylpyrimidine kinase" evidence="11">
    <location>
        <begin position="75"/>
        <end position="265"/>
    </location>
</feature>
<name>A0A090INZ7_9GAMM</name>
<evidence type="ECO:0000256" key="6">
    <source>
        <dbReference type="ARBA" id="ARBA00022840"/>
    </source>
</evidence>
<keyword evidence="13" id="KW-1185">Reference proteome</keyword>
<evidence type="ECO:0000313" key="12">
    <source>
        <dbReference type="EMBL" id="CED72197.1"/>
    </source>
</evidence>
<evidence type="ECO:0000256" key="10">
    <source>
        <dbReference type="HAMAP-Rule" id="MF_01639"/>
    </source>
</evidence>
<dbReference type="GeneID" id="28541712"/>
<dbReference type="CDD" id="cd01173">
    <property type="entry name" value="pyridoxal_pyridoxamine_kinase"/>
    <property type="match status" value="1"/>
</dbReference>
<gene>
    <name evidence="10 12" type="primary">pdxY</name>
    <name evidence="12" type="ORF">AWOD_I_2135</name>
</gene>
<dbReference type="InterPro" id="IPR023685">
    <property type="entry name" value="Pyridoxal_kinase_PdxY"/>
</dbReference>
<dbReference type="GO" id="GO:0005829">
    <property type="term" value="C:cytosol"/>
    <property type="evidence" value="ECO:0007669"/>
    <property type="project" value="TreeGrafter"/>
</dbReference>
<dbReference type="InterPro" id="IPR013749">
    <property type="entry name" value="PM/HMP-P_kinase-1"/>
</dbReference>
<dbReference type="Gene3D" id="3.40.1190.20">
    <property type="match status" value="1"/>
</dbReference>
<dbReference type="HAMAP" id="MF_01639">
    <property type="entry name" value="PdxY"/>
    <property type="match status" value="1"/>
</dbReference>
<comment type="catalytic activity">
    <reaction evidence="8 10">
        <text>pyridoxal + ATP = pyridoxal 5'-phosphate + ADP + H(+)</text>
        <dbReference type="Rhea" id="RHEA:10224"/>
        <dbReference type="ChEBI" id="CHEBI:15378"/>
        <dbReference type="ChEBI" id="CHEBI:17310"/>
        <dbReference type="ChEBI" id="CHEBI:30616"/>
        <dbReference type="ChEBI" id="CHEBI:456216"/>
        <dbReference type="ChEBI" id="CHEBI:597326"/>
        <dbReference type="EC" id="2.7.1.35"/>
    </reaction>
</comment>
<dbReference type="GO" id="GO:0005524">
    <property type="term" value="F:ATP binding"/>
    <property type="evidence" value="ECO:0007669"/>
    <property type="project" value="UniProtKB-UniRule"/>
</dbReference>
<dbReference type="EC" id="2.7.1.35" evidence="10"/>
<feature type="binding site" evidence="10">
    <location>
        <position position="182"/>
    </location>
    <ligand>
        <name>ATP</name>
        <dbReference type="ChEBI" id="CHEBI:30616"/>
    </ligand>
</feature>
<keyword evidence="3 10" id="KW-0808">Transferase</keyword>
<feature type="binding site" evidence="10">
    <location>
        <position position="149"/>
    </location>
    <ligand>
        <name>ATP</name>
        <dbReference type="ChEBI" id="CHEBI:30616"/>
    </ligand>
</feature>
<dbReference type="PANTHER" id="PTHR10534:SF2">
    <property type="entry name" value="PYRIDOXAL KINASE"/>
    <property type="match status" value="1"/>
</dbReference>
<reference evidence="13" key="1">
    <citation type="submission" date="2014-09" db="EMBL/GenBank/DDBJ databases">
        <authorList>
            <person name="Hjerde E."/>
        </authorList>
    </citation>
    <scope>NUCLEOTIDE SEQUENCE [LARGE SCALE GENOMIC DNA]</scope>
    <source>
        <strain evidence="13">06/09/139</strain>
    </source>
</reference>
<comment type="subunit">
    <text evidence="2 10">Homodimer.</text>
</comment>
<proteinExistence type="inferred from homology"/>
<evidence type="ECO:0000256" key="3">
    <source>
        <dbReference type="ARBA" id="ARBA00022679"/>
    </source>
</evidence>
<dbReference type="EMBL" id="LN554846">
    <property type="protein sequence ID" value="CED72197.1"/>
    <property type="molecule type" value="Genomic_DNA"/>
</dbReference>
<comment type="function">
    <text evidence="10">Pyridoxal kinase involved in the salvage pathway of pyridoxal 5'-phosphate (PLP). Catalyzes the phosphorylation of pyridoxal to PLP.</text>
</comment>
<feature type="binding site" evidence="10">
    <location>
        <position position="112"/>
    </location>
    <ligand>
        <name>ATP</name>
        <dbReference type="ChEBI" id="CHEBI:30616"/>
    </ligand>
</feature>
<dbReference type="STRING" id="80852.AWOD_I_2135"/>
<sequence length="289" mass="31412">MKCILSIQSHVVFGCAGNSAAVFPMRRMGMEVWPINTVQFSNHTQYQQGWKGMAMPAGHISELVDGLSAIEATQACDAVLSGYLGSAAQGQEIITAVQKIKRDNPNAIYFCDPVMGHPEKGCIVAPEVEMFFKESALASADIVAPNLLELESLSGMVINTLDQVIAANKQLIDKGVKMVVVKHLSRAGVQKDRFEMLLTTKEGSYHISRPLYDFDAKRQPVGAGDLISGVMLANLMAGYVPVEAFERTNAAVDSVMQETFNRGAYELQIIASQEQFNAPDIIVKAEKVA</sequence>
<dbReference type="KEGG" id="awd:AWOD_I_2135"/>
<keyword evidence="7 10" id="KW-0460">Magnesium</keyword>
<feature type="binding site" evidence="10">
    <location>
        <position position="144"/>
    </location>
    <ligand>
        <name>ATP</name>
        <dbReference type="ChEBI" id="CHEBI:30616"/>
    </ligand>
</feature>
<dbReference type="InterPro" id="IPR004625">
    <property type="entry name" value="PyrdxlKinase"/>
</dbReference>
<protein>
    <recommendedName>
        <fullName evidence="10">Pyridoxal kinase PdxY</fullName>
        <shortName evidence="10">PL kinase</shortName>
        <ecNumber evidence="10">2.7.1.35</ecNumber>
    </recommendedName>
</protein>
<dbReference type="FunFam" id="3.40.1190.20:FF:000008">
    <property type="entry name" value="Pyridoxal kinase PdxY"/>
    <property type="match status" value="1"/>
</dbReference>
<dbReference type="NCBIfam" id="TIGR00687">
    <property type="entry name" value="pyridox_kin"/>
    <property type="match status" value="1"/>
</dbReference>
<dbReference type="AlphaFoldDB" id="A0A090INZ7"/>
<keyword evidence="4 10" id="KW-0547">Nucleotide-binding</keyword>
<evidence type="ECO:0000259" key="11">
    <source>
        <dbReference type="Pfam" id="PF08543"/>
    </source>
</evidence>
<dbReference type="PANTHER" id="PTHR10534">
    <property type="entry name" value="PYRIDOXAL KINASE"/>
    <property type="match status" value="1"/>
</dbReference>
<feature type="binding site" evidence="10">
    <location>
        <position position="225"/>
    </location>
    <ligand>
        <name>substrate</name>
    </ligand>
</feature>
<dbReference type="HOGENOM" id="CLU_046496_3_0_6"/>
<evidence type="ECO:0000256" key="7">
    <source>
        <dbReference type="ARBA" id="ARBA00022842"/>
    </source>
</evidence>
<dbReference type="GO" id="GO:0008478">
    <property type="term" value="F:pyridoxal kinase activity"/>
    <property type="evidence" value="ECO:0007669"/>
    <property type="project" value="UniProtKB-UniRule"/>
</dbReference>
<organism evidence="12 13">
    <name type="scientific">Aliivibrio wodanis</name>
    <dbReference type="NCBI Taxonomy" id="80852"/>
    <lineage>
        <taxon>Bacteria</taxon>
        <taxon>Pseudomonadati</taxon>
        <taxon>Pseudomonadota</taxon>
        <taxon>Gammaproteobacteria</taxon>
        <taxon>Vibrionales</taxon>
        <taxon>Vibrionaceae</taxon>
        <taxon>Aliivibrio</taxon>
    </lineage>
</organism>
<dbReference type="InterPro" id="IPR029056">
    <property type="entry name" value="Ribokinase-like"/>
</dbReference>
<dbReference type="Pfam" id="PF08543">
    <property type="entry name" value="Phos_pyr_kin"/>
    <property type="match status" value="1"/>
</dbReference>
<evidence type="ECO:0000256" key="1">
    <source>
        <dbReference type="ARBA" id="ARBA00005210"/>
    </source>
</evidence>
<evidence type="ECO:0000256" key="5">
    <source>
        <dbReference type="ARBA" id="ARBA00022777"/>
    </source>
</evidence>
<dbReference type="GO" id="GO:0009443">
    <property type="term" value="P:pyridoxal 5'-phosphate salvage"/>
    <property type="evidence" value="ECO:0007669"/>
    <property type="project" value="UniProtKB-UniRule"/>
</dbReference>
<comment type="caution">
    <text evidence="10">Lacks conserved residue(s) required for the propagation of feature annotation.</text>
</comment>
<evidence type="ECO:0000313" key="13">
    <source>
        <dbReference type="Proteomes" id="UP000032427"/>
    </source>
</evidence>
<dbReference type="OrthoDB" id="9800808at2"/>
<dbReference type="Proteomes" id="UP000032427">
    <property type="component" value="Chromosome 1"/>
</dbReference>
<feature type="binding site" evidence="10">
    <location>
        <begin position="44"/>
        <end position="45"/>
    </location>
    <ligand>
        <name>substrate</name>
    </ligand>
</feature>
<comment type="similarity">
    <text evidence="9 10">Belongs to the pyridoxine kinase family. PdxY subfamily.</text>
</comment>
<evidence type="ECO:0000256" key="8">
    <source>
        <dbReference type="ARBA" id="ARBA00049293"/>
    </source>
</evidence>
<dbReference type="UniPathway" id="UPA01068">
    <property type="reaction ID" value="UER00298"/>
</dbReference>
<dbReference type="PROSITE" id="PS51257">
    <property type="entry name" value="PROKAR_LIPOPROTEIN"/>
    <property type="match status" value="1"/>
</dbReference>
<keyword evidence="5 10" id="KW-0418">Kinase</keyword>
<evidence type="ECO:0000256" key="2">
    <source>
        <dbReference type="ARBA" id="ARBA00011738"/>
    </source>
</evidence>
<dbReference type="PATRIC" id="fig|80852.17.peg.2211"/>
<dbReference type="GO" id="GO:0000287">
    <property type="term" value="F:magnesium ion binding"/>
    <property type="evidence" value="ECO:0007669"/>
    <property type="project" value="UniProtKB-UniRule"/>
</dbReference>
<keyword evidence="6 10" id="KW-0067">ATP-binding</keyword>